<protein>
    <submittedName>
        <fullName evidence="2">Uncharacterized protein</fullName>
    </submittedName>
</protein>
<dbReference type="EMBL" id="QSND01000004">
    <property type="protein sequence ID" value="KAA6448677.1"/>
    <property type="molecule type" value="Genomic_DNA"/>
</dbReference>
<comment type="caution">
    <text evidence="2">The sequence shown here is derived from an EMBL/GenBank/DDBJ whole genome shotgun (WGS) entry which is preliminary data.</text>
</comment>
<feature type="transmembrane region" description="Helical" evidence="1">
    <location>
        <begin position="53"/>
        <end position="85"/>
    </location>
</feature>
<gene>
    <name evidence="2" type="ORF">DX927_19160</name>
</gene>
<accession>A0A5M8RJA0</accession>
<keyword evidence="1" id="KW-0812">Transmembrane</keyword>
<organism evidence="2 3">
    <name type="scientific">Bacillus swezeyi</name>
    <dbReference type="NCBI Taxonomy" id="1925020"/>
    <lineage>
        <taxon>Bacteria</taxon>
        <taxon>Bacillati</taxon>
        <taxon>Bacillota</taxon>
        <taxon>Bacilli</taxon>
        <taxon>Bacillales</taxon>
        <taxon>Bacillaceae</taxon>
        <taxon>Bacillus</taxon>
    </lineage>
</organism>
<evidence type="ECO:0000313" key="2">
    <source>
        <dbReference type="EMBL" id="KAA6448677.1"/>
    </source>
</evidence>
<sequence>MTISKKTRINASLALGLLLTLTFITMLYAATAPVLPFAELAATYPQIPGWALTSISAILNAAGTVGAIAAVLGTFGLGAIASLVFSYAKKYGIRYAIAY</sequence>
<evidence type="ECO:0000256" key="1">
    <source>
        <dbReference type="SAM" id="Phobius"/>
    </source>
</evidence>
<reference evidence="2 3" key="1">
    <citation type="submission" date="2018-08" db="EMBL/GenBank/DDBJ databases">
        <title>Bacillus phenotypic plasticity.</title>
        <authorList>
            <person name="Hurtado E."/>
        </authorList>
    </citation>
    <scope>NUCLEOTIDE SEQUENCE [LARGE SCALE GENOMIC DNA]</scope>
    <source>
        <strain evidence="2 3">427</strain>
    </source>
</reference>
<dbReference type="AlphaFoldDB" id="A0A5M8RJA0"/>
<name>A0A5M8RJA0_9BACI</name>
<dbReference type="Proteomes" id="UP000324326">
    <property type="component" value="Unassembled WGS sequence"/>
</dbReference>
<proteinExistence type="predicted"/>
<keyword evidence="1" id="KW-1133">Transmembrane helix</keyword>
<dbReference type="RefSeq" id="WP_148958140.1">
    <property type="nucleotide sequence ID" value="NZ_QSND01000004.1"/>
</dbReference>
<keyword evidence="1" id="KW-0472">Membrane</keyword>
<evidence type="ECO:0000313" key="3">
    <source>
        <dbReference type="Proteomes" id="UP000324326"/>
    </source>
</evidence>